<dbReference type="Proteomes" id="UP000008549">
    <property type="component" value="Unassembled WGS sequence"/>
</dbReference>
<dbReference type="eggNOG" id="ENOG502TAGT">
    <property type="taxonomic scope" value="Eukaryota"/>
</dbReference>
<feature type="region of interest" description="Disordered" evidence="1">
    <location>
        <begin position="398"/>
        <end position="507"/>
    </location>
</feature>
<dbReference type="CTD" id="8572597"/>
<protein>
    <submittedName>
        <fullName evidence="2">Protein CBG02856</fullName>
    </submittedName>
</protein>
<sequence>MEQIDVDPWIDTGVSAHETLCIHAYLPSFAFVTSRGTTLTKTRDKHLEERRMIPEEFFKVFDEKFSGPLYPTPPIEIENICSAFLKGSSSQHMSTILEGIQNLGADFKKIDYLVASETLHKISGAVFNQTRSWRLRAYPEIVDGHRVIILCDDDFEEIEITPLKDSQFLKQRKESINFAQQMCSRYENRKTNHFLHASKMVSSSLTYRGCSVKMVVVGEVDMVTDKQAFNAAVLTGRPNRVQLGDDEESITESFEYLWSRCFWMGMTSCLIGMRSTQTEPVKAVRNSNVRHISQIHHFDIKDFAQKYRGRIGGYHDTATTCVAQVMNRLREAVYSRPNVNWIVEYEGRSEEFEPGYIKITEAAQSVSFWLLHENYLLTKDELTKRLVEKEKRMMEETARISKLARKSQPKTKINSKDETAEATKPRKEAGREITSGGSKKSRNISIESMEALPNNKLFDRKHPREYTKRSEKLPEKERSGPKIRKTESSILIEKSREQCQKSFKRIK</sequence>
<name>A8WTD2_CAEBR</name>
<reference evidence="2 3" key="1">
    <citation type="journal article" date="2003" name="PLoS Biol.">
        <title>The genome sequence of Caenorhabditis briggsae: a platform for comparative genomics.</title>
        <authorList>
            <person name="Stein L.D."/>
            <person name="Bao Z."/>
            <person name="Blasiar D."/>
            <person name="Blumenthal T."/>
            <person name="Brent M.R."/>
            <person name="Chen N."/>
            <person name="Chinwalla A."/>
            <person name="Clarke L."/>
            <person name="Clee C."/>
            <person name="Coghlan A."/>
            <person name="Coulson A."/>
            <person name="D'Eustachio P."/>
            <person name="Fitch D.H."/>
            <person name="Fulton L.A."/>
            <person name="Fulton R.E."/>
            <person name="Griffiths-Jones S."/>
            <person name="Harris T.W."/>
            <person name="Hillier L.W."/>
            <person name="Kamath R."/>
            <person name="Kuwabara P.E."/>
            <person name="Mardis E.R."/>
            <person name="Marra M.A."/>
            <person name="Miner T.L."/>
            <person name="Minx P."/>
            <person name="Mullikin J.C."/>
            <person name="Plumb R.W."/>
            <person name="Rogers J."/>
            <person name="Schein J.E."/>
            <person name="Sohrmann M."/>
            <person name="Spieth J."/>
            <person name="Stajich J.E."/>
            <person name="Wei C."/>
            <person name="Willey D."/>
            <person name="Wilson R.K."/>
            <person name="Durbin R."/>
            <person name="Waterston R.H."/>
        </authorList>
    </citation>
    <scope>NUCLEOTIDE SEQUENCE [LARGE SCALE GENOMIC DNA]</scope>
    <source>
        <strain evidence="2 3">AF16</strain>
    </source>
</reference>
<feature type="compositionally biased region" description="Basic and acidic residues" evidence="1">
    <location>
        <begin position="414"/>
        <end position="431"/>
    </location>
</feature>
<evidence type="ECO:0000313" key="3">
    <source>
        <dbReference type="Proteomes" id="UP000008549"/>
    </source>
</evidence>
<proteinExistence type="predicted"/>
<evidence type="ECO:0000256" key="1">
    <source>
        <dbReference type="SAM" id="MobiDB-lite"/>
    </source>
</evidence>
<feature type="compositionally biased region" description="Basic and acidic residues" evidence="1">
    <location>
        <begin position="457"/>
        <end position="499"/>
    </location>
</feature>
<organism evidence="2 3">
    <name type="scientific">Caenorhabditis briggsae</name>
    <dbReference type="NCBI Taxonomy" id="6238"/>
    <lineage>
        <taxon>Eukaryota</taxon>
        <taxon>Metazoa</taxon>
        <taxon>Ecdysozoa</taxon>
        <taxon>Nematoda</taxon>
        <taxon>Chromadorea</taxon>
        <taxon>Rhabditida</taxon>
        <taxon>Rhabditina</taxon>
        <taxon>Rhabditomorpha</taxon>
        <taxon>Rhabditoidea</taxon>
        <taxon>Rhabditidae</taxon>
        <taxon>Peloderinae</taxon>
        <taxon>Caenorhabditis</taxon>
    </lineage>
</organism>
<reference evidence="2 3" key="2">
    <citation type="journal article" date="2011" name="PLoS Genet.">
        <title>Caenorhabditis briggsae recombinant inbred line genotypes reveal inter-strain incompatibility and the evolution of recombination.</title>
        <authorList>
            <person name="Ross J.A."/>
            <person name="Koboldt D.C."/>
            <person name="Staisch J.E."/>
            <person name="Chamberlin H.M."/>
            <person name="Gupta B.P."/>
            <person name="Miller R.D."/>
            <person name="Baird S.E."/>
            <person name="Haag E.S."/>
        </authorList>
    </citation>
    <scope>NUCLEOTIDE SEQUENCE [LARGE SCALE GENOMIC DNA]</scope>
    <source>
        <strain evidence="2 3">AF16</strain>
    </source>
</reference>
<accession>A8WTD2</accession>
<keyword evidence="3" id="KW-1185">Reference proteome</keyword>
<dbReference type="EMBL" id="HE601438">
    <property type="protein sequence ID" value="CAP23743.2"/>
    <property type="molecule type" value="Genomic_DNA"/>
</dbReference>
<dbReference type="FunCoup" id="A8WTD2">
    <property type="interactions" value="805"/>
</dbReference>
<dbReference type="GeneID" id="8572597"/>
<evidence type="ECO:0000313" key="2">
    <source>
        <dbReference type="EMBL" id="CAP23743.2"/>
    </source>
</evidence>
<dbReference type="RefSeq" id="XP_045092190.1">
    <property type="nucleotide sequence ID" value="XM_045242387.1"/>
</dbReference>
<dbReference type="HOGENOM" id="CLU_041478_0_0_1"/>
<dbReference type="WormBase" id="CBG02856a">
    <property type="protein sequence ID" value="CBP14625"/>
    <property type="gene ID" value="WBGene00025826"/>
</dbReference>
<feature type="compositionally biased region" description="Polar residues" evidence="1">
    <location>
        <begin position="435"/>
        <end position="446"/>
    </location>
</feature>
<dbReference type="OMA" id="YLWSRCF"/>
<evidence type="ECO:0000313" key="4">
    <source>
        <dbReference type="WormBase" id="CBG02856a"/>
    </source>
</evidence>
<dbReference type="KEGG" id="cbr:CBG_02856"/>
<gene>
    <name evidence="2 4" type="ORF">CBG02856</name>
    <name evidence="2" type="ORF">CBG_02856</name>
</gene>
<dbReference type="InParanoid" id="A8WTD2"/>
<dbReference type="AlphaFoldDB" id="A8WTD2"/>